<name>A0A375F8N2_9BURK</name>
<accession>A0A375F8N2</accession>
<sequence length="20" mass="2274">MFKNELNVHKNIWGSGVSVN</sequence>
<keyword evidence="1" id="KW-0614">Plasmid</keyword>
<evidence type="ECO:0000313" key="2">
    <source>
        <dbReference type="Proteomes" id="UP000254259"/>
    </source>
</evidence>
<evidence type="ECO:0000313" key="1">
    <source>
        <dbReference type="EMBL" id="SPD67131.1"/>
    </source>
</evidence>
<proteinExistence type="predicted"/>
<gene>
    <name evidence="1" type="ORF">CBM2636_MP10767</name>
</gene>
<dbReference type="Proteomes" id="UP000254259">
    <property type="component" value="Plasmid CBM2636_mp"/>
</dbReference>
<geneLocation type="plasmid" evidence="2">
    <name>cbm2636_mp</name>
</geneLocation>
<reference evidence="1 2" key="1">
    <citation type="submission" date="2018-01" db="EMBL/GenBank/DDBJ databases">
        <authorList>
            <person name="Clerissi C."/>
        </authorList>
    </citation>
    <scope>NUCLEOTIDE SEQUENCE [LARGE SCALE GENOMIC DNA]</scope>
    <source>
        <strain evidence="1">Cupriavidus taiwanensis SWF 66322</strain>
        <plasmid evidence="2">cbm2636_mp</plasmid>
    </source>
</reference>
<dbReference type="EMBL" id="LT984814">
    <property type="protein sequence ID" value="SPD67131.1"/>
    <property type="molecule type" value="Genomic_DNA"/>
</dbReference>
<dbReference type="AlphaFoldDB" id="A0A375F8N2"/>
<organism evidence="1 2">
    <name type="scientific">Cupriavidus taiwanensis</name>
    <dbReference type="NCBI Taxonomy" id="164546"/>
    <lineage>
        <taxon>Bacteria</taxon>
        <taxon>Pseudomonadati</taxon>
        <taxon>Pseudomonadota</taxon>
        <taxon>Betaproteobacteria</taxon>
        <taxon>Burkholderiales</taxon>
        <taxon>Burkholderiaceae</taxon>
        <taxon>Cupriavidus</taxon>
    </lineage>
</organism>
<protein>
    <submittedName>
        <fullName evidence="1">Uncharacterized protein</fullName>
    </submittedName>
</protein>